<dbReference type="CDD" id="cd09272">
    <property type="entry name" value="RNase_HI_RT_Ty1"/>
    <property type="match status" value="1"/>
</dbReference>
<organism evidence="2 3">
    <name type="scientific">Quercus lobata</name>
    <name type="common">Valley oak</name>
    <dbReference type="NCBI Taxonomy" id="97700"/>
    <lineage>
        <taxon>Eukaryota</taxon>
        <taxon>Viridiplantae</taxon>
        <taxon>Streptophyta</taxon>
        <taxon>Embryophyta</taxon>
        <taxon>Tracheophyta</taxon>
        <taxon>Spermatophyta</taxon>
        <taxon>Magnoliopsida</taxon>
        <taxon>eudicotyledons</taxon>
        <taxon>Gunneridae</taxon>
        <taxon>Pentapetalae</taxon>
        <taxon>rosids</taxon>
        <taxon>fabids</taxon>
        <taxon>Fagales</taxon>
        <taxon>Fagaceae</taxon>
        <taxon>Quercus</taxon>
    </lineage>
</organism>
<keyword evidence="3" id="KW-1185">Reference proteome</keyword>
<evidence type="ECO:0000313" key="3">
    <source>
        <dbReference type="Proteomes" id="UP000594261"/>
    </source>
</evidence>
<sequence>MAACKPVSKPMSSNEKLQQEDAVEKEDAKTSKPCWFFDLSHKYKENDNNLVGFIDSDWVGSLDDRKSTFGYIFCLGSNVIAWSSIKQKTVALSSAEVEYIAAIDAACEAI</sequence>
<evidence type="ECO:0000256" key="1">
    <source>
        <dbReference type="SAM" id="MobiDB-lite"/>
    </source>
</evidence>
<proteinExistence type="predicted"/>
<dbReference type="InParanoid" id="A0A7N2LRA5"/>
<protein>
    <submittedName>
        <fullName evidence="2">Uncharacterized protein</fullName>
    </submittedName>
</protein>
<name>A0A7N2LRA5_QUELO</name>
<feature type="region of interest" description="Disordered" evidence="1">
    <location>
        <begin position="1"/>
        <end position="29"/>
    </location>
</feature>
<dbReference type="AlphaFoldDB" id="A0A7N2LRA5"/>
<dbReference type="Proteomes" id="UP000594261">
    <property type="component" value="Chromosome 5"/>
</dbReference>
<dbReference type="PANTHER" id="PTHR11439">
    <property type="entry name" value="GAG-POL-RELATED RETROTRANSPOSON"/>
    <property type="match status" value="1"/>
</dbReference>
<accession>A0A7N2LRA5</accession>
<reference evidence="2 3" key="1">
    <citation type="journal article" date="2016" name="G3 (Bethesda)">
        <title>First Draft Assembly and Annotation of the Genome of a California Endemic Oak Quercus lobata Nee (Fagaceae).</title>
        <authorList>
            <person name="Sork V.L."/>
            <person name="Fitz-Gibbon S.T."/>
            <person name="Puiu D."/>
            <person name="Crepeau M."/>
            <person name="Gugger P.F."/>
            <person name="Sherman R."/>
            <person name="Stevens K."/>
            <person name="Langley C.H."/>
            <person name="Pellegrini M."/>
            <person name="Salzberg S.L."/>
        </authorList>
    </citation>
    <scope>NUCLEOTIDE SEQUENCE [LARGE SCALE GENOMIC DNA]</scope>
    <source>
        <strain evidence="2 3">cv. SW786</strain>
    </source>
</reference>
<dbReference type="PANTHER" id="PTHR11439:SF483">
    <property type="entry name" value="PEPTIDE SYNTHASE GLIP-LIKE, PUTATIVE (AFU_ORTHOLOGUE AFUA_3G12920)-RELATED"/>
    <property type="match status" value="1"/>
</dbReference>
<reference evidence="2" key="2">
    <citation type="submission" date="2021-01" db="UniProtKB">
        <authorList>
            <consortium name="EnsemblPlants"/>
        </authorList>
    </citation>
    <scope>IDENTIFICATION</scope>
</reference>
<dbReference type="Gramene" id="QL05p044728:mrna">
    <property type="protein sequence ID" value="QL05p044728:mrna"/>
    <property type="gene ID" value="QL05p044728"/>
</dbReference>
<dbReference type="EMBL" id="LRBV02000005">
    <property type="status" value="NOT_ANNOTATED_CDS"/>
    <property type="molecule type" value="Genomic_DNA"/>
</dbReference>
<dbReference type="EnsemblPlants" id="QL05p044728:mrna">
    <property type="protein sequence ID" value="QL05p044728:mrna"/>
    <property type="gene ID" value="QL05p044728"/>
</dbReference>
<dbReference type="OMA" id="EAIWVRR"/>
<evidence type="ECO:0000313" key="2">
    <source>
        <dbReference type="EnsemblPlants" id="QL05p044728:mrna"/>
    </source>
</evidence>